<dbReference type="GO" id="GO:0015074">
    <property type="term" value="P:DNA integration"/>
    <property type="evidence" value="ECO:0007669"/>
    <property type="project" value="InterPro"/>
</dbReference>
<evidence type="ECO:0000313" key="3">
    <source>
        <dbReference type="EMBL" id="MDO0878392.1"/>
    </source>
</evidence>
<dbReference type="InterPro" id="IPR012337">
    <property type="entry name" value="RNaseH-like_sf"/>
</dbReference>
<reference evidence="3" key="1">
    <citation type="submission" date="2022-05" db="EMBL/GenBank/DDBJ databases">
        <title>Genome-based reclassification of Anoxybacillus salavatliensis Cihan et al. as a later heterotypic synonym of Anoxybacillus gonensis Belduz et al. 2003.</title>
        <authorList>
            <person name="Inan Bektas K."/>
            <person name="Guler H.I."/>
            <person name="Belduz A.O."/>
            <person name="Canakci S."/>
        </authorList>
    </citation>
    <scope>NUCLEOTIDE SEQUENCE</scope>
    <source>
        <strain evidence="3">NCIMB 13933</strain>
    </source>
</reference>
<evidence type="ECO:0000313" key="4">
    <source>
        <dbReference type="Proteomes" id="UP001176117"/>
    </source>
</evidence>
<dbReference type="Pfam" id="PF00665">
    <property type="entry name" value="rve"/>
    <property type="match status" value="1"/>
</dbReference>
<comment type="function">
    <text evidence="1">Involved in the transposition of the insertion sequence.</text>
</comment>
<dbReference type="InterPro" id="IPR050900">
    <property type="entry name" value="Transposase_IS3/IS150/IS904"/>
</dbReference>
<dbReference type="PANTHER" id="PTHR46889:SF4">
    <property type="entry name" value="TRANSPOSASE INSO FOR INSERTION SEQUENCE ELEMENT IS911B-RELATED"/>
    <property type="match status" value="1"/>
</dbReference>
<name>A0AAW7TJG7_9BACL</name>
<dbReference type="SUPFAM" id="SSF53098">
    <property type="entry name" value="Ribonuclease H-like"/>
    <property type="match status" value="1"/>
</dbReference>
<dbReference type="EMBL" id="JAMOGB010000012">
    <property type="protein sequence ID" value="MDO0878392.1"/>
    <property type="molecule type" value="Genomic_DNA"/>
</dbReference>
<protein>
    <submittedName>
        <fullName evidence="3">IS3 family transposase</fullName>
    </submittedName>
</protein>
<feature type="domain" description="Integrase catalytic" evidence="2">
    <location>
        <begin position="76"/>
        <end position="113"/>
    </location>
</feature>
<proteinExistence type="predicted"/>
<dbReference type="Proteomes" id="UP001176117">
    <property type="component" value="Unassembled WGS sequence"/>
</dbReference>
<dbReference type="PANTHER" id="PTHR46889">
    <property type="entry name" value="TRANSPOSASE INSF FOR INSERTION SEQUENCE IS3B-RELATED"/>
    <property type="match status" value="1"/>
</dbReference>
<dbReference type="AlphaFoldDB" id="A0AAW7TJG7"/>
<evidence type="ECO:0000259" key="2">
    <source>
        <dbReference type="PROSITE" id="PS50994"/>
    </source>
</evidence>
<accession>A0AAW7TJG7</accession>
<dbReference type="InterPro" id="IPR036397">
    <property type="entry name" value="RNaseH_sf"/>
</dbReference>
<dbReference type="Gene3D" id="3.30.420.10">
    <property type="entry name" value="Ribonuclease H-like superfamily/Ribonuclease H"/>
    <property type="match status" value="1"/>
</dbReference>
<sequence>MKKQIKKIHIESRETYGSPKITKILQKQGVKVSQKTVARIMKDDDIRSKTEKKYKATTNSKHHLPVYPNLLHQQFEVDKPNKVWVADITYIWTKEGWLYFASVMDLFSRKIVG</sequence>
<comment type="caution">
    <text evidence="3">The sequence shown here is derived from an EMBL/GenBank/DDBJ whole genome shotgun (WGS) entry which is preliminary data.</text>
</comment>
<dbReference type="PROSITE" id="PS50994">
    <property type="entry name" value="INTEGRASE"/>
    <property type="match status" value="1"/>
</dbReference>
<dbReference type="GO" id="GO:0003676">
    <property type="term" value="F:nucleic acid binding"/>
    <property type="evidence" value="ECO:0007669"/>
    <property type="project" value="InterPro"/>
</dbReference>
<dbReference type="InterPro" id="IPR001584">
    <property type="entry name" value="Integrase_cat-core"/>
</dbReference>
<dbReference type="Pfam" id="PF13276">
    <property type="entry name" value="HTH_21"/>
    <property type="match status" value="1"/>
</dbReference>
<dbReference type="InterPro" id="IPR025948">
    <property type="entry name" value="HTH-like_dom"/>
</dbReference>
<gene>
    <name evidence="3" type="ORF">NBU54_12000</name>
</gene>
<keyword evidence="4" id="KW-1185">Reference proteome</keyword>
<organism evidence="3 4">
    <name type="scientific">Anoxybacillus gonensis</name>
    <dbReference type="NCBI Taxonomy" id="198467"/>
    <lineage>
        <taxon>Bacteria</taxon>
        <taxon>Bacillati</taxon>
        <taxon>Bacillota</taxon>
        <taxon>Bacilli</taxon>
        <taxon>Bacillales</taxon>
        <taxon>Anoxybacillaceae</taxon>
        <taxon>Anoxybacillus</taxon>
    </lineage>
</organism>
<evidence type="ECO:0000256" key="1">
    <source>
        <dbReference type="ARBA" id="ARBA00002286"/>
    </source>
</evidence>